<dbReference type="Proteomes" id="UP000595140">
    <property type="component" value="Unassembled WGS sequence"/>
</dbReference>
<dbReference type="InterPro" id="IPR044824">
    <property type="entry name" value="MAIN-like"/>
</dbReference>
<feature type="compositionally biased region" description="Polar residues" evidence="1">
    <location>
        <begin position="262"/>
        <end position="273"/>
    </location>
</feature>
<keyword evidence="4" id="KW-1185">Reference proteome</keyword>
<protein>
    <recommendedName>
        <fullName evidence="2">Aminotransferase-like plant mobile domain-containing protein</fullName>
    </recommendedName>
</protein>
<dbReference type="OrthoDB" id="1936739at2759"/>
<name>A0A484L783_9ASTE</name>
<dbReference type="AlphaFoldDB" id="A0A484L783"/>
<dbReference type="Pfam" id="PF10536">
    <property type="entry name" value="PMD"/>
    <property type="match status" value="1"/>
</dbReference>
<evidence type="ECO:0000313" key="4">
    <source>
        <dbReference type="Proteomes" id="UP000595140"/>
    </source>
</evidence>
<organism evidence="3 4">
    <name type="scientific">Cuscuta campestris</name>
    <dbReference type="NCBI Taxonomy" id="132261"/>
    <lineage>
        <taxon>Eukaryota</taxon>
        <taxon>Viridiplantae</taxon>
        <taxon>Streptophyta</taxon>
        <taxon>Embryophyta</taxon>
        <taxon>Tracheophyta</taxon>
        <taxon>Spermatophyta</taxon>
        <taxon>Magnoliopsida</taxon>
        <taxon>eudicotyledons</taxon>
        <taxon>Gunneridae</taxon>
        <taxon>Pentapetalae</taxon>
        <taxon>asterids</taxon>
        <taxon>lamiids</taxon>
        <taxon>Solanales</taxon>
        <taxon>Convolvulaceae</taxon>
        <taxon>Cuscuteae</taxon>
        <taxon>Cuscuta</taxon>
        <taxon>Cuscuta subgen. Grammica</taxon>
        <taxon>Cuscuta sect. Cleistogrammica</taxon>
    </lineage>
</organism>
<dbReference type="PANTHER" id="PTHR46033">
    <property type="entry name" value="PROTEIN MAIN-LIKE 2"/>
    <property type="match status" value="1"/>
</dbReference>
<evidence type="ECO:0000313" key="3">
    <source>
        <dbReference type="EMBL" id="VFQ72176.1"/>
    </source>
</evidence>
<feature type="domain" description="Aminotransferase-like plant mobile" evidence="2">
    <location>
        <begin position="20"/>
        <end position="142"/>
    </location>
</feature>
<gene>
    <name evidence="3" type="ORF">CCAM_LOCUS13952</name>
</gene>
<evidence type="ECO:0000259" key="2">
    <source>
        <dbReference type="Pfam" id="PF10536"/>
    </source>
</evidence>
<evidence type="ECO:0000256" key="1">
    <source>
        <dbReference type="SAM" id="MobiDB-lite"/>
    </source>
</evidence>
<dbReference type="EMBL" id="OOIL02001115">
    <property type="protein sequence ID" value="VFQ72176.1"/>
    <property type="molecule type" value="Genomic_DNA"/>
</dbReference>
<reference evidence="3 4" key="1">
    <citation type="submission" date="2018-04" db="EMBL/GenBank/DDBJ databases">
        <authorList>
            <person name="Vogel A."/>
        </authorList>
    </citation>
    <scope>NUCLEOTIDE SEQUENCE [LARGE SCALE GENOMIC DNA]</scope>
</reference>
<dbReference type="GO" id="GO:0010073">
    <property type="term" value="P:meristem maintenance"/>
    <property type="evidence" value="ECO:0007669"/>
    <property type="project" value="InterPro"/>
</dbReference>
<proteinExistence type="predicted"/>
<feature type="region of interest" description="Disordered" evidence="1">
    <location>
        <begin position="250"/>
        <end position="296"/>
    </location>
</feature>
<dbReference type="PANTHER" id="PTHR46033:SF8">
    <property type="entry name" value="PROTEIN MAINTENANCE OF MERISTEMS-LIKE"/>
    <property type="match status" value="1"/>
</dbReference>
<dbReference type="InterPro" id="IPR019557">
    <property type="entry name" value="AminoTfrase-like_pln_mobile"/>
</dbReference>
<accession>A0A484L783</accession>
<sequence length="296" mass="32923">MNAIVLIPVGDHNAEVDFLQHARALMLKVMGGALFSSTTGNKVNLCLLELLAGTVQDLRSLAIGTEALACLYSILCHAALSETTQIGGPLILIQTWAWERILMCRPKGVVPPEYGIDAPTTTGTMASRTTHFLEEWEVRQQSVLEIDLDHHGYTNAYRQWYYLYGRRIICNPTHDHVFVTGYVPVNLDVHCLLYSLLDISQRTSQTDVEQPEQGVLIHVGMQRCGVAPRRQRQNQEIQDEVDAYIVDPSPELHQHIPGGDETGTSFFTTSSLQPPFGDRASFSHGTPPRLNDDTTS</sequence>